<dbReference type="Proteomes" id="UP000179270">
    <property type="component" value="Unassembled WGS sequence"/>
</dbReference>
<evidence type="ECO:0000313" key="9">
    <source>
        <dbReference type="Proteomes" id="UP000179270"/>
    </source>
</evidence>
<comment type="caution">
    <text evidence="8">The sequence shown here is derived from an EMBL/GenBank/DDBJ whole genome shotgun (WGS) entry which is preliminary data.</text>
</comment>
<reference evidence="8 9" key="1">
    <citation type="journal article" date="2016" name="Nat. Commun.">
        <title>Thousands of microbial genomes shed light on interconnected biogeochemical processes in an aquifer system.</title>
        <authorList>
            <person name="Anantharaman K."/>
            <person name="Brown C.T."/>
            <person name="Hug L.A."/>
            <person name="Sharon I."/>
            <person name="Castelle C.J."/>
            <person name="Probst A.J."/>
            <person name="Thomas B.C."/>
            <person name="Singh A."/>
            <person name="Wilkins M.J."/>
            <person name="Karaoz U."/>
            <person name="Brodie E.L."/>
            <person name="Williams K.H."/>
            <person name="Hubbard S.S."/>
            <person name="Banfield J.F."/>
        </authorList>
    </citation>
    <scope>NUCLEOTIDE SEQUENCE [LARGE SCALE GENOMIC DNA]</scope>
</reference>
<feature type="region of interest" description="Disordered" evidence="4">
    <location>
        <begin position="350"/>
        <end position="404"/>
    </location>
</feature>
<dbReference type="EMBL" id="MGAF01000054">
    <property type="protein sequence ID" value="OGK39226.1"/>
    <property type="molecule type" value="Genomic_DNA"/>
</dbReference>
<dbReference type="NCBIfam" id="NF033679">
    <property type="entry name" value="DNRLRE_dom"/>
    <property type="match status" value="1"/>
</dbReference>
<feature type="domain" description="Calcineurin-like phosphoesterase" evidence="6">
    <location>
        <begin position="46"/>
        <end position="240"/>
    </location>
</feature>
<keyword evidence="2" id="KW-0964">Secreted</keyword>
<evidence type="ECO:0000256" key="1">
    <source>
        <dbReference type="ARBA" id="ARBA00004613"/>
    </source>
</evidence>
<proteinExistence type="predicted"/>
<evidence type="ECO:0000259" key="6">
    <source>
        <dbReference type="Pfam" id="PF00149"/>
    </source>
</evidence>
<dbReference type="Gene3D" id="3.60.21.10">
    <property type="match status" value="1"/>
</dbReference>
<dbReference type="GO" id="GO:0003993">
    <property type="term" value="F:acid phosphatase activity"/>
    <property type="evidence" value="ECO:0007669"/>
    <property type="project" value="InterPro"/>
</dbReference>
<dbReference type="AlphaFoldDB" id="A0A1F7I790"/>
<accession>A0A1F7I790</accession>
<dbReference type="InterPro" id="IPR004843">
    <property type="entry name" value="Calcineurin-like_PHP"/>
</dbReference>
<evidence type="ECO:0000256" key="2">
    <source>
        <dbReference type="ARBA" id="ARBA00022525"/>
    </source>
</evidence>
<dbReference type="SUPFAM" id="SSF56300">
    <property type="entry name" value="Metallo-dependent phosphatases"/>
    <property type="match status" value="1"/>
</dbReference>
<feature type="compositionally biased region" description="Polar residues" evidence="4">
    <location>
        <begin position="376"/>
        <end position="404"/>
    </location>
</feature>
<organism evidence="8 9">
    <name type="scientific">Candidatus Roizmanbacteria bacterium RIFCSPLOWO2_01_FULL_35_13</name>
    <dbReference type="NCBI Taxonomy" id="1802055"/>
    <lineage>
        <taxon>Bacteria</taxon>
        <taxon>Candidatus Roizmaniibacteriota</taxon>
    </lineage>
</organism>
<name>A0A1F7I790_9BACT</name>
<keyword evidence="5" id="KW-1133">Transmembrane helix</keyword>
<dbReference type="InterPro" id="IPR055372">
    <property type="entry name" value="CBM96"/>
</dbReference>
<feature type="compositionally biased region" description="Pro residues" evidence="4">
    <location>
        <begin position="355"/>
        <end position="372"/>
    </location>
</feature>
<comment type="subcellular location">
    <subcellularLocation>
        <location evidence="1">Secreted</location>
    </subcellularLocation>
</comment>
<dbReference type="Pfam" id="PF24517">
    <property type="entry name" value="CBM96"/>
    <property type="match status" value="1"/>
</dbReference>
<keyword evidence="5" id="KW-0472">Membrane</keyword>
<dbReference type="STRING" id="1802055.A3A74_07375"/>
<evidence type="ECO:0000256" key="3">
    <source>
        <dbReference type="ARBA" id="ARBA00022729"/>
    </source>
</evidence>
<dbReference type="Pfam" id="PF00149">
    <property type="entry name" value="Metallophos"/>
    <property type="match status" value="1"/>
</dbReference>
<evidence type="ECO:0000256" key="4">
    <source>
        <dbReference type="SAM" id="MobiDB-lite"/>
    </source>
</evidence>
<feature type="transmembrane region" description="Helical" evidence="5">
    <location>
        <begin position="12"/>
        <end position="31"/>
    </location>
</feature>
<feature type="region of interest" description="Disordered" evidence="4">
    <location>
        <begin position="556"/>
        <end position="589"/>
    </location>
</feature>
<evidence type="ECO:0000256" key="5">
    <source>
        <dbReference type="SAM" id="Phobius"/>
    </source>
</evidence>
<evidence type="ECO:0000259" key="7">
    <source>
        <dbReference type="Pfam" id="PF24517"/>
    </source>
</evidence>
<protein>
    <submittedName>
        <fullName evidence="8">Uncharacterized protein</fullName>
    </submittedName>
</protein>
<dbReference type="PANTHER" id="PTHR22953:SF153">
    <property type="entry name" value="PURPLE ACID PHOSPHATASE"/>
    <property type="match status" value="1"/>
</dbReference>
<keyword evidence="3" id="KW-0732">Signal</keyword>
<keyword evidence="5" id="KW-0812">Transmembrane</keyword>
<evidence type="ECO:0000313" key="8">
    <source>
        <dbReference type="EMBL" id="OGK39226.1"/>
    </source>
</evidence>
<dbReference type="InterPro" id="IPR029052">
    <property type="entry name" value="Metallo-depent_PP-like"/>
</dbReference>
<sequence length="745" mass="79446">MSTKTFYKVPKFLFYTLSFTFLFFLSIFYHVKLQSYAQSTSSFIFTAAGDYGADGNAPQVLTAMNPLSSSSNFNLALGDLNYAELSPESAWCDFVKNNVGQDFPFELIAGNHEDNDPSPNSIDNFAACLPDRVGNITGVYAKEYFFDYPQASPLARIIMIAADLNIDGGLYSYTSGTTHYNWLVQAIDSARASGIRWIVVGMHKNCTTMGIKNCAISTDLQNLLVDKKVDLILQGHDHNYQRSKQLSLGPLCPGIAESVYNPDCVVDDGADNQYIKGTGSVLAIVGTGGASLTDVSTADPESGYFAKWSGSNDQPTWGFLKVSATDTQFFAQFVPVSGTFSDTFTITDSGLATPTPIPPAPTNSPTSTPPPGNITVSSQINSSSNDAEENISTGGVNINSSDLELGTDGTTNQIVGMRFTGVAIPKNATIINSYAEFEVDEVSTDAASVTFWGQAADNPVAFTTGSLNISSRPPTSSSVVWNSIPSWNTVNVKHQSPNLNSIIQEIVNRPGWNSGNSLVLTASGTGRRTAEAYDGEIPAAVKLVVTYSVGPTVTPTPTPTIDPFAPTPTETPSPTLTPVPTETPLPTPTPNVISLNPLADSYVKSSSANSNYGTRVNLSVDGSPVAITYMKFDLASLAGRSVQSAKLRIRTESDISSSAQTIKSVGSTSWTETGINYNNRPAVGSGISIFSAPTANTWYDIDITPEVVSHLGQLMSIGFDQSSSNGMFFSSRESANKPLLIVTFN</sequence>
<dbReference type="PANTHER" id="PTHR22953">
    <property type="entry name" value="ACID PHOSPHATASE RELATED"/>
    <property type="match status" value="1"/>
</dbReference>
<gene>
    <name evidence="8" type="ORF">A3A74_07375</name>
</gene>
<dbReference type="GO" id="GO:0005576">
    <property type="term" value="C:extracellular region"/>
    <property type="evidence" value="ECO:0007669"/>
    <property type="project" value="UniProtKB-SubCell"/>
</dbReference>
<dbReference type="InterPro" id="IPR039331">
    <property type="entry name" value="PAPs-like"/>
</dbReference>
<feature type="domain" description="Carbohydrate-binding module family 96" evidence="7">
    <location>
        <begin position="594"/>
        <end position="743"/>
    </location>
</feature>